<evidence type="ECO:0000313" key="1">
    <source>
        <dbReference type="EMBL" id="GKU91354.1"/>
    </source>
</evidence>
<reference evidence="1 2" key="1">
    <citation type="journal article" date="2021" name="Commun. Biol.">
        <title>The genome of Shorea leprosula (Dipterocarpaceae) highlights the ecological relevance of drought in aseasonal tropical rainforests.</title>
        <authorList>
            <person name="Ng K.K.S."/>
            <person name="Kobayashi M.J."/>
            <person name="Fawcett J.A."/>
            <person name="Hatakeyama M."/>
            <person name="Paape T."/>
            <person name="Ng C.H."/>
            <person name="Ang C.C."/>
            <person name="Tnah L.H."/>
            <person name="Lee C.T."/>
            <person name="Nishiyama T."/>
            <person name="Sese J."/>
            <person name="O'Brien M.J."/>
            <person name="Copetti D."/>
            <person name="Mohd Noor M.I."/>
            <person name="Ong R.C."/>
            <person name="Putra M."/>
            <person name="Sireger I.Z."/>
            <person name="Indrioko S."/>
            <person name="Kosugi Y."/>
            <person name="Izuno A."/>
            <person name="Isagi Y."/>
            <person name="Lee S.L."/>
            <person name="Shimizu K.K."/>
        </authorList>
    </citation>
    <scope>NUCLEOTIDE SEQUENCE [LARGE SCALE GENOMIC DNA]</scope>
    <source>
        <strain evidence="1">214</strain>
    </source>
</reference>
<proteinExistence type="predicted"/>
<comment type="caution">
    <text evidence="1">The sequence shown here is derived from an EMBL/GenBank/DDBJ whole genome shotgun (WGS) entry which is preliminary data.</text>
</comment>
<accession>A0AAV5HZE3</accession>
<dbReference type="Proteomes" id="UP001054252">
    <property type="component" value="Unassembled WGS sequence"/>
</dbReference>
<dbReference type="EMBL" id="BPVZ01000005">
    <property type="protein sequence ID" value="GKU91354.1"/>
    <property type="molecule type" value="Genomic_DNA"/>
</dbReference>
<name>A0AAV5HZE3_9ROSI</name>
<dbReference type="AlphaFoldDB" id="A0AAV5HZE3"/>
<gene>
    <name evidence="1" type="ORF">SLEP1_g5239</name>
</gene>
<protein>
    <submittedName>
        <fullName evidence="1">Uncharacterized protein</fullName>
    </submittedName>
</protein>
<evidence type="ECO:0000313" key="2">
    <source>
        <dbReference type="Proteomes" id="UP001054252"/>
    </source>
</evidence>
<sequence length="48" mass="5336">MPSSSTYILFFLLSPRLRCFLLGVCVCGYGVSGPKLKAWGIQWTLRGI</sequence>
<organism evidence="1 2">
    <name type="scientific">Rubroshorea leprosula</name>
    <dbReference type="NCBI Taxonomy" id="152421"/>
    <lineage>
        <taxon>Eukaryota</taxon>
        <taxon>Viridiplantae</taxon>
        <taxon>Streptophyta</taxon>
        <taxon>Embryophyta</taxon>
        <taxon>Tracheophyta</taxon>
        <taxon>Spermatophyta</taxon>
        <taxon>Magnoliopsida</taxon>
        <taxon>eudicotyledons</taxon>
        <taxon>Gunneridae</taxon>
        <taxon>Pentapetalae</taxon>
        <taxon>rosids</taxon>
        <taxon>malvids</taxon>
        <taxon>Malvales</taxon>
        <taxon>Dipterocarpaceae</taxon>
        <taxon>Rubroshorea</taxon>
    </lineage>
</organism>
<keyword evidence="2" id="KW-1185">Reference proteome</keyword>